<protein>
    <submittedName>
        <fullName evidence="3">Uncharacterized protein</fullName>
    </submittedName>
</protein>
<evidence type="ECO:0000256" key="1">
    <source>
        <dbReference type="SAM" id="MobiDB-lite"/>
    </source>
</evidence>
<keyword evidence="2" id="KW-1133">Transmembrane helix</keyword>
<dbReference type="EMBL" id="VSSQ01036644">
    <property type="protein sequence ID" value="MPM89168.1"/>
    <property type="molecule type" value="Genomic_DNA"/>
</dbReference>
<keyword evidence="2" id="KW-0812">Transmembrane</keyword>
<feature type="transmembrane region" description="Helical" evidence="2">
    <location>
        <begin position="12"/>
        <end position="31"/>
    </location>
</feature>
<name>A0A645DJE9_9ZZZZ</name>
<keyword evidence="2" id="KW-0472">Membrane</keyword>
<feature type="compositionally biased region" description="Polar residues" evidence="1">
    <location>
        <begin position="70"/>
        <end position="96"/>
    </location>
</feature>
<feature type="compositionally biased region" description="Basic and acidic residues" evidence="1">
    <location>
        <begin position="124"/>
        <end position="140"/>
    </location>
</feature>
<evidence type="ECO:0000256" key="2">
    <source>
        <dbReference type="SAM" id="Phobius"/>
    </source>
</evidence>
<dbReference type="AlphaFoldDB" id="A0A645DJE9"/>
<feature type="region of interest" description="Disordered" evidence="1">
    <location>
        <begin position="36"/>
        <end position="173"/>
    </location>
</feature>
<sequence>MKKNYTAKKKAVIAALSLVAVCLAGGLFYYISNMGGQPPEAPVESTPPAKVEVFVPEIKPETTPEVKQDGNISEVTPSETPEQSAPPASTEPQEQVSKPSDGKPKSPSEVVPPSSPPPANSPKTEPKQEQPQGGEKKDGKIFVPGFGEIEDEGGGSDVHEAPNAGTGDPVGDM</sequence>
<accession>A0A645DJE9</accession>
<evidence type="ECO:0000313" key="3">
    <source>
        <dbReference type="EMBL" id="MPM89168.1"/>
    </source>
</evidence>
<proteinExistence type="predicted"/>
<feature type="compositionally biased region" description="Basic and acidic residues" evidence="1">
    <location>
        <begin position="58"/>
        <end position="68"/>
    </location>
</feature>
<comment type="caution">
    <text evidence="3">The sequence shown here is derived from an EMBL/GenBank/DDBJ whole genome shotgun (WGS) entry which is preliminary data.</text>
</comment>
<dbReference type="Pfam" id="PF20187">
    <property type="entry name" value="DUF6550"/>
    <property type="match status" value="1"/>
</dbReference>
<organism evidence="3">
    <name type="scientific">bioreactor metagenome</name>
    <dbReference type="NCBI Taxonomy" id="1076179"/>
    <lineage>
        <taxon>unclassified sequences</taxon>
        <taxon>metagenomes</taxon>
        <taxon>ecological metagenomes</taxon>
    </lineage>
</organism>
<gene>
    <name evidence="3" type="ORF">SDC9_136276</name>
</gene>
<dbReference type="InterPro" id="IPR046680">
    <property type="entry name" value="DUF6550"/>
</dbReference>
<reference evidence="3" key="1">
    <citation type="submission" date="2019-08" db="EMBL/GenBank/DDBJ databases">
        <authorList>
            <person name="Kucharzyk K."/>
            <person name="Murdoch R.W."/>
            <person name="Higgins S."/>
            <person name="Loffler F."/>
        </authorList>
    </citation>
    <scope>NUCLEOTIDE SEQUENCE</scope>
</reference>